<organism evidence="3 4">
    <name type="scientific">Xylanibacillus composti</name>
    <dbReference type="NCBI Taxonomy" id="1572762"/>
    <lineage>
        <taxon>Bacteria</taxon>
        <taxon>Bacillati</taxon>
        <taxon>Bacillota</taxon>
        <taxon>Bacilli</taxon>
        <taxon>Bacillales</taxon>
        <taxon>Paenibacillaceae</taxon>
        <taxon>Xylanibacillus</taxon>
    </lineage>
</organism>
<evidence type="ECO:0000256" key="2">
    <source>
        <dbReference type="SAM" id="SignalP"/>
    </source>
</evidence>
<keyword evidence="1" id="KW-0812">Transmembrane</keyword>
<name>A0A8J4M3L3_9BACL</name>
<evidence type="ECO:0000313" key="4">
    <source>
        <dbReference type="Proteomes" id="UP000677918"/>
    </source>
</evidence>
<evidence type="ECO:0008006" key="5">
    <source>
        <dbReference type="Google" id="ProtNLM"/>
    </source>
</evidence>
<keyword evidence="2" id="KW-0732">Signal</keyword>
<reference evidence="3" key="1">
    <citation type="submission" date="2021-04" db="EMBL/GenBank/DDBJ databases">
        <title>Draft genome sequence of Xylanibacillus composti strain K13.</title>
        <authorList>
            <person name="Uke A."/>
            <person name="Chhe C."/>
            <person name="Baramee S."/>
            <person name="Kosugi A."/>
        </authorList>
    </citation>
    <scope>NUCLEOTIDE SEQUENCE</scope>
    <source>
        <strain evidence="3">K13</strain>
    </source>
</reference>
<dbReference type="SUPFAM" id="SSF50242">
    <property type="entry name" value="TIMP-like"/>
    <property type="match status" value="1"/>
</dbReference>
<evidence type="ECO:0000313" key="3">
    <source>
        <dbReference type="EMBL" id="GIQ69621.1"/>
    </source>
</evidence>
<dbReference type="Gene3D" id="2.40.50.120">
    <property type="match status" value="1"/>
</dbReference>
<keyword evidence="4" id="KW-1185">Reference proteome</keyword>
<sequence length="164" mass="18243">MRIVPRILLCCSLLLLFALASNDDAYACSCISVPIEEQYERSHIVFLGTVIEKDGQGGNIFEIERVWKGSVLGNTLYVYGGSFGMCGIEFEMGQKYLIHTWHAEGMERTGICSGNLLASEAAEDIQKLNEWRASEKQKSLAAATLLIISITAILGLSYWTMIRR</sequence>
<dbReference type="Proteomes" id="UP000677918">
    <property type="component" value="Unassembled WGS sequence"/>
</dbReference>
<dbReference type="RefSeq" id="WP_213412415.1">
    <property type="nucleotide sequence ID" value="NZ_BOVK01000031.1"/>
</dbReference>
<accession>A0A8J4M3L3</accession>
<feature type="transmembrane region" description="Helical" evidence="1">
    <location>
        <begin position="140"/>
        <end position="159"/>
    </location>
</feature>
<dbReference type="InterPro" id="IPR008993">
    <property type="entry name" value="TIMP-like_OB-fold"/>
</dbReference>
<comment type="caution">
    <text evidence="3">The sequence shown here is derived from an EMBL/GenBank/DDBJ whole genome shotgun (WGS) entry which is preliminary data.</text>
</comment>
<protein>
    <recommendedName>
        <fullName evidence="5">Tissue inhibitor of metalloproteinase</fullName>
    </recommendedName>
</protein>
<feature type="chain" id="PRO_5038338052" description="Tissue inhibitor of metalloproteinase" evidence="2">
    <location>
        <begin position="21"/>
        <end position="164"/>
    </location>
</feature>
<dbReference type="EMBL" id="BOVK01000031">
    <property type="protein sequence ID" value="GIQ69621.1"/>
    <property type="molecule type" value="Genomic_DNA"/>
</dbReference>
<keyword evidence="1" id="KW-1133">Transmembrane helix</keyword>
<keyword evidence="1" id="KW-0472">Membrane</keyword>
<gene>
    <name evidence="3" type="ORF">XYCOK13_24450</name>
</gene>
<dbReference type="AlphaFoldDB" id="A0A8J4M3L3"/>
<evidence type="ECO:0000256" key="1">
    <source>
        <dbReference type="SAM" id="Phobius"/>
    </source>
</evidence>
<feature type="signal peptide" evidence="2">
    <location>
        <begin position="1"/>
        <end position="20"/>
    </location>
</feature>
<proteinExistence type="predicted"/>